<keyword evidence="3" id="KW-1185">Reference proteome</keyword>
<name>A0A2X2WY08_CHRJE</name>
<dbReference type="Proteomes" id="UP000251670">
    <property type="component" value="Unassembled WGS sequence"/>
</dbReference>
<reference evidence="2 4" key="2">
    <citation type="submission" date="2018-06" db="EMBL/GenBank/DDBJ databases">
        <authorList>
            <consortium name="Pathogen Informatics"/>
            <person name="Doyle S."/>
        </authorList>
    </citation>
    <scope>NUCLEOTIDE SEQUENCE [LARGE SCALE GENOMIC DNA]</scope>
    <source>
        <strain evidence="2 4">NCTC13492</strain>
    </source>
</reference>
<gene>
    <name evidence="2" type="ORF">NCTC13492_02714</name>
    <name evidence="1" type="ORF">SAMN05421542_3180</name>
</gene>
<dbReference type="EMBL" id="FNEG01000005">
    <property type="protein sequence ID" value="SDJ32208.1"/>
    <property type="molecule type" value="Genomic_DNA"/>
</dbReference>
<proteinExistence type="predicted"/>
<evidence type="ECO:0000313" key="4">
    <source>
        <dbReference type="Proteomes" id="UP000251670"/>
    </source>
</evidence>
<sequence length="175" mass="20451">MLLIYGYTIRTQTSIKMKLTQYLSLLFIGFHLISYGQKKDNKELQSKVEQFTQKVIHLITEKDYAALNQLTTSKVYCYLCFESAPEKNAFVGKDAFYKKHISTIFNKELLERLQRNETKFSYDGSDPGFKDRDYIILYTTHRPNEFGDGHEGAQFVFWLKDEKGNFKLSGIETIP</sequence>
<evidence type="ECO:0000313" key="1">
    <source>
        <dbReference type="EMBL" id="SDJ32208.1"/>
    </source>
</evidence>
<dbReference type="Proteomes" id="UP000199426">
    <property type="component" value="Unassembled WGS sequence"/>
</dbReference>
<evidence type="ECO:0000313" key="3">
    <source>
        <dbReference type="Proteomes" id="UP000199426"/>
    </source>
</evidence>
<evidence type="ECO:0000313" key="2">
    <source>
        <dbReference type="EMBL" id="SQB45374.1"/>
    </source>
</evidence>
<accession>A0A2X2WY08</accession>
<dbReference type="STRING" id="445960.SAMN05421542_3180"/>
<organism evidence="2 4">
    <name type="scientific">Chryseobacterium jejuense</name>
    <dbReference type="NCBI Taxonomy" id="445960"/>
    <lineage>
        <taxon>Bacteria</taxon>
        <taxon>Pseudomonadati</taxon>
        <taxon>Bacteroidota</taxon>
        <taxon>Flavobacteriia</taxon>
        <taxon>Flavobacteriales</taxon>
        <taxon>Weeksellaceae</taxon>
        <taxon>Chryseobacterium group</taxon>
        <taxon>Chryseobacterium</taxon>
    </lineage>
</organism>
<dbReference type="AlphaFoldDB" id="A0A2X2WY08"/>
<reference evidence="1 3" key="1">
    <citation type="submission" date="2016-10" db="EMBL/GenBank/DDBJ databases">
        <authorList>
            <person name="Varghese N."/>
            <person name="Submissions S."/>
        </authorList>
    </citation>
    <scope>NUCLEOTIDE SEQUENCE [LARGE SCALE GENOMIC DNA]</scope>
    <source>
        <strain evidence="1 3">DSM 19299</strain>
    </source>
</reference>
<dbReference type="EMBL" id="UAWB01000006">
    <property type="protein sequence ID" value="SQB45374.1"/>
    <property type="molecule type" value="Genomic_DNA"/>
</dbReference>
<protein>
    <submittedName>
        <fullName evidence="2">Uncharacterized protein</fullName>
    </submittedName>
</protein>